<evidence type="ECO:0008006" key="2">
    <source>
        <dbReference type="Google" id="ProtNLM"/>
    </source>
</evidence>
<reference evidence="1" key="1">
    <citation type="submission" date="2020-02" db="EMBL/GenBank/DDBJ databases">
        <authorList>
            <person name="Meier V. D."/>
        </authorList>
    </citation>
    <scope>NUCLEOTIDE SEQUENCE</scope>
    <source>
        <strain evidence="1">AVDCRST_MAG93</strain>
    </source>
</reference>
<sequence>MANATVAQAVNRQTVAAALQAARTEAAEHRAWINAINRAALNLEACPWAFDGEVLRIASASNSARYTISVDGCECKAGQAGRPCWHRAAWRLLRKAAEMLPPARPVLTDAEMAAIVDELYG</sequence>
<evidence type="ECO:0000313" key="1">
    <source>
        <dbReference type="EMBL" id="CAA9339403.1"/>
    </source>
</evidence>
<gene>
    <name evidence="1" type="ORF">AVDCRST_MAG93-6559</name>
</gene>
<organism evidence="1">
    <name type="scientific">uncultured Chloroflexia bacterium</name>
    <dbReference type="NCBI Taxonomy" id="1672391"/>
    <lineage>
        <taxon>Bacteria</taxon>
        <taxon>Bacillati</taxon>
        <taxon>Chloroflexota</taxon>
        <taxon>Chloroflexia</taxon>
        <taxon>environmental samples</taxon>
    </lineage>
</organism>
<name>A0A6J4LR88_9CHLR</name>
<dbReference type="EMBL" id="CADCTR010002213">
    <property type="protein sequence ID" value="CAA9339403.1"/>
    <property type="molecule type" value="Genomic_DNA"/>
</dbReference>
<accession>A0A6J4LR88</accession>
<protein>
    <recommendedName>
        <fullName evidence="2">SWIM-type domain-containing protein</fullName>
    </recommendedName>
</protein>
<proteinExistence type="predicted"/>
<dbReference type="AlphaFoldDB" id="A0A6J4LR88"/>